<sequence>MRKEHCSVLAEKKALSDETAMHAAIRGIREELRVDISADTEGLVHSPLEDISFAEEMDSASYPGLPAIYETTQIRLNVQSGSSAERAFTHCGLPACKPFETVEMKLEGELRLGWEPAPATALSFQ</sequence>
<evidence type="ECO:0000313" key="1">
    <source>
        <dbReference type="EMBL" id="CAE7463295.1"/>
    </source>
</evidence>
<dbReference type="AlphaFoldDB" id="A0A812S548"/>
<evidence type="ECO:0000313" key="2">
    <source>
        <dbReference type="Proteomes" id="UP000649617"/>
    </source>
</evidence>
<proteinExistence type="predicted"/>
<gene>
    <name evidence="1" type="ORF">SPIL2461_LOCUS11594</name>
</gene>
<protein>
    <submittedName>
        <fullName evidence="1">Uncharacterized protein</fullName>
    </submittedName>
</protein>
<name>A0A812S548_SYMPI</name>
<organism evidence="1 2">
    <name type="scientific">Symbiodinium pilosum</name>
    <name type="common">Dinoflagellate</name>
    <dbReference type="NCBI Taxonomy" id="2952"/>
    <lineage>
        <taxon>Eukaryota</taxon>
        <taxon>Sar</taxon>
        <taxon>Alveolata</taxon>
        <taxon>Dinophyceae</taxon>
        <taxon>Suessiales</taxon>
        <taxon>Symbiodiniaceae</taxon>
        <taxon>Symbiodinium</taxon>
    </lineage>
</organism>
<accession>A0A812S548</accession>
<keyword evidence="2" id="KW-1185">Reference proteome</keyword>
<dbReference type="Proteomes" id="UP000649617">
    <property type="component" value="Unassembled WGS sequence"/>
</dbReference>
<reference evidence="1" key="1">
    <citation type="submission" date="2021-02" db="EMBL/GenBank/DDBJ databases">
        <authorList>
            <person name="Dougan E. K."/>
            <person name="Rhodes N."/>
            <person name="Thang M."/>
            <person name="Chan C."/>
        </authorList>
    </citation>
    <scope>NUCLEOTIDE SEQUENCE</scope>
</reference>
<comment type="caution">
    <text evidence="1">The sequence shown here is derived from an EMBL/GenBank/DDBJ whole genome shotgun (WGS) entry which is preliminary data.</text>
</comment>
<dbReference type="EMBL" id="CAJNIZ010022669">
    <property type="protein sequence ID" value="CAE7463295.1"/>
    <property type="molecule type" value="Genomic_DNA"/>
</dbReference>
<dbReference type="OrthoDB" id="408982at2759"/>